<dbReference type="InParanoid" id="A0A1B7N2L5"/>
<proteinExistence type="predicted"/>
<evidence type="ECO:0000313" key="1">
    <source>
        <dbReference type="EMBL" id="OAX39099.1"/>
    </source>
</evidence>
<dbReference type="AlphaFoldDB" id="A0A1B7N2L5"/>
<organism evidence="1 2">
    <name type="scientific">Rhizopogon vinicolor AM-OR11-026</name>
    <dbReference type="NCBI Taxonomy" id="1314800"/>
    <lineage>
        <taxon>Eukaryota</taxon>
        <taxon>Fungi</taxon>
        <taxon>Dikarya</taxon>
        <taxon>Basidiomycota</taxon>
        <taxon>Agaricomycotina</taxon>
        <taxon>Agaricomycetes</taxon>
        <taxon>Agaricomycetidae</taxon>
        <taxon>Boletales</taxon>
        <taxon>Suillineae</taxon>
        <taxon>Rhizopogonaceae</taxon>
        <taxon>Rhizopogon</taxon>
    </lineage>
</organism>
<gene>
    <name evidence="1" type="ORF">K503DRAFT_110551</name>
</gene>
<keyword evidence="2" id="KW-1185">Reference proteome</keyword>
<sequence length="90" mass="10062">MGQGSALEVGLYIRNGSIVRRWSKKNGYVLVVHFCLWAWVGRGAWSMNESADAGTCVQLASPFSPFQYLKAQRLLGGRQRYGENVQLPDL</sequence>
<accession>A0A1B7N2L5</accession>
<reference evidence="1 2" key="1">
    <citation type="submission" date="2016-06" db="EMBL/GenBank/DDBJ databases">
        <title>Comparative genomics of the ectomycorrhizal sister species Rhizopogon vinicolor and Rhizopogon vesiculosus (Basidiomycota: Boletales) reveals a divergence of the mating type B locus.</title>
        <authorList>
            <consortium name="DOE Joint Genome Institute"/>
            <person name="Mujic A.B."/>
            <person name="Kuo A."/>
            <person name="Tritt A."/>
            <person name="Lipzen A."/>
            <person name="Chen C."/>
            <person name="Johnson J."/>
            <person name="Sharma A."/>
            <person name="Barry K."/>
            <person name="Grigoriev I.V."/>
            <person name="Spatafora J.W."/>
        </authorList>
    </citation>
    <scope>NUCLEOTIDE SEQUENCE [LARGE SCALE GENOMIC DNA]</scope>
    <source>
        <strain evidence="1 2">AM-OR11-026</strain>
    </source>
</reference>
<protein>
    <submittedName>
        <fullName evidence="1">Uncharacterized protein</fullName>
    </submittedName>
</protein>
<name>A0A1B7N2L5_9AGAM</name>
<dbReference type="EMBL" id="KV448262">
    <property type="protein sequence ID" value="OAX39099.1"/>
    <property type="molecule type" value="Genomic_DNA"/>
</dbReference>
<dbReference type="Proteomes" id="UP000092154">
    <property type="component" value="Unassembled WGS sequence"/>
</dbReference>
<evidence type="ECO:0000313" key="2">
    <source>
        <dbReference type="Proteomes" id="UP000092154"/>
    </source>
</evidence>